<dbReference type="EMBL" id="JAOAOG010000313">
    <property type="protein sequence ID" value="KAJ6230322.1"/>
    <property type="molecule type" value="Genomic_DNA"/>
</dbReference>
<dbReference type="PANTHER" id="PTHR25465:SF31">
    <property type="entry name" value="RING-TYPE DOMAIN-CONTAINING PROTEIN"/>
    <property type="match status" value="1"/>
</dbReference>
<dbReference type="InterPro" id="IPR043136">
    <property type="entry name" value="B30.2/SPRY_sf"/>
</dbReference>
<evidence type="ECO:0000256" key="5">
    <source>
        <dbReference type="SAM" id="MobiDB-lite"/>
    </source>
</evidence>
<accession>A0ABQ8XCE1</accession>
<evidence type="ECO:0000313" key="8">
    <source>
        <dbReference type="Proteomes" id="UP001150062"/>
    </source>
</evidence>
<feature type="compositionally biased region" description="Basic and acidic residues" evidence="5">
    <location>
        <begin position="259"/>
        <end position="276"/>
    </location>
</feature>
<evidence type="ECO:0000313" key="7">
    <source>
        <dbReference type="EMBL" id="KAJ6230322.1"/>
    </source>
</evidence>
<dbReference type="InterPro" id="IPR051051">
    <property type="entry name" value="E3_ubiq-ligase_TRIM/RNF"/>
</dbReference>
<dbReference type="Proteomes" id="UP001150062">
    <property type="component" value="Unassembled WGS sequence"/>
</dbReference>
<feature type="region of interest" description="Disordered" evidence="5">
    <location>
        <begin position="256"/>
        <end position="276"/>
    </location>
</feature>
<dbReference type="SMART" id="SM00336">
    <property type="entry name" value="BBOX"/>
    <property type="match status" value="2"/>
</dbReference>
<evidence type="ECO:0000256" key="3">
    <source>
        <dbReference type="ARBA" id="ARBA00022833"/>
    </source>
</evidence>
<reference evidence="7" key="1">
    <citation type="submission" date="2022-08" db="EMBL/GenBank/DDBJ databases">
        <title>Novel sulfate-reducing endosymbionts in the free-living metamonad Anaeramoeba.</title>
        <authorList>
            <person name="Jerlstrom-Hultqvist J."/>
            <person name="Cepicka I."/>
            <person name="Gallot-Lavallee L."/>
            <person name="Salas-Leiva D."/>
            <person name="Curtis B.A."/>
            <person name="Zahonova K."/>
            <person name="Pipaliya S."/>
            <person name="Dacks J."/>
            <person name="Roger A.J."/>
        </authorList>
    </citation>
    <scope>NUCLEOTIDE SEQUENCE</scope>
    <source>
        <strain evidence="7">Schooner1</strain>
    </source>
</reference>
<keyword evidence="3" id="KW-0862">Zinc</keyword>
<comment type="caution">
    <text evidence="7">The sequence shown here is derived from an EMBL/GenBank/DDBJ whole genome shotgun (WGS) entry which is preliminary data.</text>
</comment>
<evidence type="ECO:0000256" key="4">
    <source>
        <dbReference type="PROSITE-ProRule" id="PRU00024"/>
    </source>
</evidence>
<organism evidence="7 8">
    <name type="scientific">Anaeramoeba flamelloides</name>
    <dbReference type="NCBI Taxonomy" id="1746091"/>
    <lineage>
        <taxon>Eukaryota</taxon>
        <taxon>Metamonada</taxon>
        <taxon>Anaeramoebidae</taxon>
        <taxon>Anaeramoeba</taxon>
    </lineage>
</organism>
<keyword evidence="1" id="KW-0479">Metal-binding</keyword>
<gene>
    <name evidence="7" type="ORF">M0813_06961</name>
</gene>
<feature type="domain" description="B box-type" evidence="6">
    <location>
        <begin position="85"/>
        <end position="126"/>
    </location>
</feature>
<sequence length="497" mass="59880">MNNSKNSQKKTQKNQDPQKPRDLRIPIEPLMTQCQVCEEKKADFYCSKDEVHYCQNCESQVHTPFMKKKHQEFIFKEPYIQREEINKNICDKHKKELSLFCKDDNELICTKCYETCRKNNHSILGLNEYSNEISEKIKIILNKIQIEEIKNNETIKHTLVNQNKLKQEIKELGNYIENEFNLLIEKIQNSKINYLKMLKKVEIISNTNLTKILNKKKKKKKKINKNKIQIKKLKKLEKEEKIIKLIQGSKKIIEEEENDEKKERGEREENKKKKEEENDEKNEFEWFLDLQLEKFDGILKECLEEFDPLLEEKLEEEYEEEFDPKMNYKNIIKLKNESKTAWNPSYEKYGYGEICGKKIYSSGKHEIKIKIDRFPTSENERNTIYFGVIKTENRENFIRDYDREGIYYFDASWKEIRIGILKLESRKCKIENGKWIIKNYSEEIKLKKNDIFTIFLDMNIKRIVFKINEKILEGWEKLPESVNFFVNLGYQRGQEKN</sequence>
<dbReference type="Gene3D" id="2.60.120.920">
    <property type="match status" value="1"/>
</dbReference>
<dbReference type="InterPro" id="IPR000315">
    <property type="entry name" value="Znf_B-box"/>
</dbReference>
<name>A0ABQ8XCE1_9EUKA</name>
<keyword evidence="8" id="KW-1185">Reference proteome</keyword>
<protein>
    <submittedName>
        <fullName evidence="7">Tripartite motif-containing protein</fullName>
    </submittedName>
</protein>
<evidence type="ECO:0000256" key="2">
    <source>
        <dbReference type="ARBA" id="ARBA00022771"/>
    </source>
</evidence>
<feature type="region of interest" description="Disordered" evidence="5">
    <location>
        <begin position="1"/>
        <end position="24"/>
    </location>
</feature>
<dbReference type="Gene3D" id="3.30.160.60">
    <property type="entry name" value="Classic Zinc Finger"/>
    <property type="match status" value="1"/>
</dbReference>
<dbReference type="PROSITE" id="PS50119">
    <property type="entry name" value="ZF_BBOX"/>
    <property type="match status" value="2"/>
</dbReference>
<proteinExistence type="predicted"/>
<dbReference type="Pfam" id="PF00643">
    <property type="entry name" value="zf-B_box"/>
    <property type="match status" value="2"/>
</dbReference>
<evidence type="ECO:0000256" key="1">
    <source>
        <dbReference type="ARBA" id="ARBA00022723"/>
    </source>
</evidence>
<dbReference type="PANTHER" id="PTHR25465">
    <property type="entry name" value="B-BOX DOMAIN CONTAINING"/>
    <property type="match status" value="1"/>
</dbReference>
<keyword evidence="2 4" id="KW-0863">Zinc-finger</keyword>
<evidence type="ECO:0000259" key="6">
    <source>
        <dbReference type="PROSITE" id="PS50119"/>
    </source>
</evidence>
<feature type="domain" description="B box-type" evidence="6">
    <location>
        <begin position="34"/>
        <end position="73"/>
    </location>
</feature>
<dbReference type="SUPFAM" id="SSF57845">
    <property type="entry name" value="B-box zinc-binding domain"/>
    <property type="match status" value="1"/>
</dbReference>